<organism evidence="3 5">
    <name type="scientific">Pseudomonas mosselii</name>
    <dbReference type="NCBI Taxonomy" id="78327"/>
    <lineage>
        <taxon>Bacteria</taxon>
        <taxon>Pseudomonadati</taxon>
        <taxon>Pseudomonadota</taxon>
        <taxon>Gammaproteobacteria</taxon>
        <taxon>Pseudomonadales</taxon>
        <taxon>Pseudomonadaceae</taxon>
        <taxon>Pseudomonas</taxon>
    </lineage>
</organism>
<dbReference type="InterPro" id="IPR002818">
    <property type="entry name" value="DJ-1/PfpI"/>
</dbReference>
<keyword evidence="6" id="KW-1185">Reference proteome</keyword>
<dbReference type="RefSeq" id="WP_028688902.1">
    <property type="nucleotide sequence ID" value="NZ_BQIL01000009.1"/>
</dbReference>
<evidence type="ECO:0000313" key="4">
    <source>
        <dbReference type="EMBL" id="QZP29461.1"/>
    </source>
</evidence>
<dbReference type="InterPro" id="IPR006286">
    <property type="entry name" value="C56_PfpI-like"/>
</dbReference>
<dbReference type="Proteomes" id="UP000825591">
    <property type="component" value="Chromosome"/>
</dbReference>
<dbReference type="CDD" id="cd03134">
    <property type="entry name" value="GATase1_PfpI_like"/>
    <property type="match status" value="1"/>
</dbReference>
<dbReference type="PANTHER" id="PTHR42733:SF12">
    <property type="entry name" value="PROTEINASE"/>
    <property type="match status" value="1"/>
</dbReference>
<dbReference type="EMBL" id="CP081966">
    <property type="protein sequence ID" value="QZP29461.1"/>
    <property type="molecule type" value="Genomic_DNA"/>
</dbReference>
<proteinExistence type="inferred from homology"/>
<dbReference type="NCBIfam" id="TIGR01382">
    <property type="entry name" value="PfpI"/>
    <property type="match status" value="1"/>
</dbReference>
<dbReference type="PANTHER" id="PTHR42733">
    <property type="entry name" value="DJ-1 PROTEIN"/>
    <property type="match status" value="1"/>
</dbReference>
<dbReference type="InterPro" id="IPR029062">
    <property type="entry name" value="Class_I_gatase-like"/>
</dbReference>
<dbReference type="Pfam" id="PF01965">
    <property type="entry name" value="DJ-1_PfpI"/>
    <property type="match status" value="1"/>
</dbReference>
<feature type="domain" description="DJ-1/PfpI" evidence="2">
    <location>
        <begin position="8"/>
        <end position="175"/>
    </location>
</feature>
<evidence type="ECO:0000313" key="5">
    <source>
        <dbReference type="Proteomes" id="UP000541770"/>
    </source>
</evidence>
<comment type="similarity">
    <text evidence="1">Belongs to the peptidase C56 family.</text>
</comment>
<dbReference type="PROSITE" id="PS51276">
    <property type="entry name" value="PEPTIDASE_C56_PFPI"/>
    <property type="match status" value="1"/>
</dbReference>
<dbReference type="Proteomes" id="UP000541770">
    <property type="component" value="Unassembled WGS sequence"/>
</dbReference>
<evidence type="ECO:0000313" key="3">
    <source>
        <dbReference type="EMBL" id="MBA6067418.1"/>
    </source>
</evidence>
<accession>A0A7W2JYB7</accession>
<protein>
    <submittedName>
        <fullName evidence="3">Type 1 glutamine amidotransferase</fullName>
    </submittedName>
</protein>
<dbReference type="SUPFAM" id="SSF52317">
    <property type="entry name" value="Class I glutamine amidotransferase-like"/>
    <property type="match status" value="1"/>
</dbReference>
<gene>
    <name evidence="3" type="ORF">H4C75_22010</name>
    <name evidence="4" type="ORF">K5H97_14385</name>
</gene>
<reference evidence="4 6" key="2">
    <citation type="submission" date="2021-08" db="EMBL/GenBank/DDBJ databases">
        <title>Bactericidal Effect of Pseudomonas oryziphila sp. nov., a novel Pseudomonas Species Against Xanthomonas oryzae Reduces Disease Severity of Bacterial Leaf Streak of Rice.</title>
        <authorList>
            <person name="Yang R."/>
            <person name="Li S."/>
            <person name="Li Y."/>
            <person name="Yan Y."/>
            <person name="Fang Y."/>
            <person name="Zou L."/>
            <person name="Chen G."/>
        </authorList>
    </citation>
    <scope>NUCLEOTIDE SEQUENCE [LARGE SCALE GENOMIC DNA]</scope>
    <source>
        <strain evidence="4 6">DSM 17497</strain>
    </source>
</reference>
<dbReference type="GO" id="GO:0016740">
    <property type="term" value="F:transferase activity"/>
    <property type="evidence" value="ECO:0007669"/>
    <property type="project" value="UniProtKB-KW"/>
</dbReference>
<sequence length="180" mass="19498">MTAQLNGKRVAFLVTDGFEQVELTGPREALETNGAVIDILSDKEGTVRGWNHDKPADEFAVDATFESAHLDLYDAIVVPGGVQNSDTIRLMPAAQKLVKSHDSASRPLAVICHGAWLLVSSDLAKGRRMTSYKTLQDDIRNAGGNWVNEEVVVDGNLITSRQPDDIPAFNEQLIKALAGS</sequence>
<dbReference type="EMBL" id="JACGDE010000017">
    <property type="protein sequence ID" value="MBA6067418.1"/>
    <property type="molecule type" value="Genomic_DNA"/>
</dbReference>
<dbReference type="AlphaFoldDB" id="A0A7W2JYB7"/>
<dbReference type="Gene3D" id="3.40.50.880">
    <property type="match status" value="1"/>
</dbReference>
<name>A0A7W2JYB7_9PSED</name>
<evidence type="ECO:0000259" key="2">
    <source>
        <dbReference type="Pfam" id="PF01965"/>
    </source>
</evidence>
<keyword evidence="3" id="KW-0808">Transferase</keyword>
<reference evidence="3 5" key="1">
    <citation type="submission" date="2020-07" db="EMBL/GenBank/DDBJ databases">
        <title>Diversity of carbapenemase encoding genes among Pseudomonas putida group clinical isolates in a tertiary Brazilian hospital.</title>
        <authorList>
            <person name="Alberto-Lei F."/>
            <person name="Nodari C.S."/>
            <person name="Streling A.P."/>
            <person name="Paulino J.T."/>
            <person name="Bessa-Neto F.O."/>
            <person name="Cayo R."/>
            <person name="Gales A.C."/>
        </authorList>
    </citation>
    <scope>NUCLEOTIDE SEQUENCE [LARGE SCALE GENOMIC DNA]</scope>
    <source>
        <strain evidence="3 5">14802</strain>
    </source>
</reference>
<evidence type="ECO:0000313" key="6">
    <source>
        <dbReference type="Proteomes" id="UP000825591"/>
    </source>
</evidence>
<evidence type="ECO:0000256" key="1">
    <source>
        <dbReference type="ARBA" id="ARBA00008542"/>
    </source>
</evidence>
<keyword evidence="3" id="KW-0315">Glutamine amidotransferase</keyword>